<dbReference type="InterPro" id="IPR016162">
    <property type="entry name" value="Ald_DH_N"/>
</dbReference>
<evidence type="ECO:0000256" key="4">
    <source>
        <dbReference type="RuleBase" id="RU003345"/>
    </source>
</evidence>
<feature type="active site" evidence="3">
    <location>
        <position position="258"/>
    </location>
</feature>
<dbReference type="InterPro" id="IPR029510">
    <property type="entry name" value="Ald_DH_CS_GLU"/>
</dbReference>
<feature type="domain" description="Aldehyde dehydrogenase" evidence="5">
    <location>
        <begin position="35"/>
        <end position="483"/>
    </location>
</feature>
<evidence type="ECO:0000259" key="5">
    <source>
        <dbReference type="Pfam" id="PF00171"/>
    </source>
</evidence>
<reference evidence="6" key="1">
    <citation type="submission" date="2015-04" db="EMBL/GenBank/DDBJ databases">
        <title>The genome sequence of the plant pathogenic Rhizarian Plasmodiophora brassicae reveals insights in its biotrophic life cycle and the origin of chitin synthesis.</title>
        <authorList>
            <person name="Schwelm A."/>
            <person name="Fogelqvist J."/>
            <person name="Knaust A."/>
            <person name="Julke S."/>
            <person name="Lilja T."/>
            <person name="Dhandapani V."/>
            <person name="Bonilla-Rosso G."/>
            <person name="Karlsson M."/>
            <person name="Shevchenko A."/>
            <person name="Choi S.R."/>
            <person name="Kim H.G."/>
            <person name="Park J.Y."/>
            <person name="Lim Y.P."/>
            <person name="Ludwig-Muller J."/>
            <person name="Dixelius C."/>
        </authorList>
    </citation>
    <scope>NUCLEOTIDE SEQUENCE</scope>
    <source>
        <tissue evidence="6">Potato root galls</tissue>
    </source>
</reference>
<dbReference type="PROSITE" id="PS00687">
    <property type="entry name" value="ALDEHYDE_DEHYDR_GLU"/>
    <property type="match status" value="1"/>
</dbReference>
<keyword evidence="2 4" id="KW-0560">Oxidoreductase</keyword>
<dbReference type="FunFam" id="3.40.605.10:FF:000007">
    <property type="entry name" value="NAD/NADP-dependent betaine aldehyde dehydrogenase"/>
    <property type="match status" value="1"/>
</dbReference>
<dbReference type="FunFam" id="3.40.309.10:FF:000012">
    <property type="entry name" value="Betaine aldehyde dehydrogenase"/>
    <property type="match status" value="1"/>
</dbReference>
<dbReference type="NCBIfam" id="NF009725">
    <property type="entry name" value="PRK13252.1"/>
    <property type="match status" value="1"/>
</dbReference>
<proteinExistence type="inferred from homology"/>
<dbReference type="InterPro" id="IPR016161">
    <property type="entry name" value="Ald_DH/histidinol_DH"/>
</dbReference>
<dbReference type="Gene3D" id="3.40.605.10">
    <property type="entry name" value="Aldehyde Dehydrogenase, Chain A, domain 1"/>
    <property type="match status" value="1"/>
</dbReference>
<dbReference type="InterPro" id="IPR016160">
    <property type="entry name" value="Ald_DH_CS_CYS"/>
</dbReference>
<dbReference type="InterPro" id="IPR016163">
    <property type="entry name" value="Ald_DH_C"/>
</dbReference>
<accession>A0A0H5RAG6</accession>
<dbReference type="InterPro" id="IPR015590">
    <property type="entry name" value="Aldehyde_DH_dom"/>
</dbReference>
<sequence>MSIPCHWPSPLTSWINGAFSKGSSSAIVRPIMFAARSSQIGAMAMANKSLVEDAIRHAKKAHQSWAKMTGIERGRILSKAASLLSTPSNNDAIARLECIDTSRPLSELLVVDVVSGRDCLEYFAAAAMTLSGEHIPVSSEGSFIYTKRESLGITGGIGAWNYPFQCAVWKSAPALAFGNAMIYKPSPETVLGAISLANIYKEAGLPDGLFQVVIGDAEVGELLSTHHDISKISFTGSAKTGRRIYSDCSSNLKRITMELGGKSPLIIFPDCDLDNAVSAALMANFYSNGQICSNGTRIFVESSIHNKFVAEFVRRARLLRRGDPLEIDTQISALVSRTHRDKVAEYIKQGIEEGAILSMGGLDEDHGLGDAFIPPTIFTGCRDDMTIVKEEIFGPVACVLKFESTEEVVERANATEFALAAGVFTKDINRAHQLVSQLQAGVCYVNNYNITPVEMPWGGNKQSGLGRENGSAAMENWTQVKSVYVEMGNIFCPYQ</sequence>
<dbReference type="PANTHER" id="PTHR11699">
    <property type="entry name" value="ALDEHYDE DEHYDROGENASE-RELATED"/>
    <property type="match status" value="1"/>
</dbReference>
<organism evidence="6">
    <name type="scientific">Spongospora subterranea</name>
    <dbReference type="NCBI Taxonomy" id="70186"/>
    <lineage>
        <taxon>Eukaryota</taxon>
        <taxon>Sar</taxon>
        <taxon>Rhizaria</taxon>
        <taxon>Endomyxa</taxon>
        <taxon>Phytomyxea</taxon>
        <taxon>Plasmodiophorida</taxon>
        <taxon>Plasmodiophoridae</taxon>
        <taxon>Spongospora</taxon>
    </lineage>
</organism>
<protein>
    <recommendedName>
        <fullName evidence="5">Aldehyde dehydrogenase domain-containing protein</fullName>
    </recommendedName>
</protein>
<dbReference type="EMBL" id="HACM01010215">
    <property type="protein sequence ID" value="CRZ10657.1"/>
    <property type="molecule type" value="Transcribed_RNA"/>
</dbReference>
<name>A0A0H5RAG6_9EUKA</name>
<evidence type="ECO:0000313" key="6">
    <source>
        <dbReference type="EMBL" id="CRZ10657.1"/>
    </source>
</evidence>
<comment type="similarity">
    <text evidence="1 4">Belongs to the aldehyde dehydrogenase family.</text>
</comment>
<dbReference type="AlphaFoldDB" id="A0A0H5RAG6"/>
<dbReference type="SUPFAM" id="SSF53720">
    <property type="entry name" value="ALDH-like"/>
    <property type="match status" value="1"/>
</dbReference>
<dbReference type="PROSITE" id="PS00070">
    <property type="entry name" value="ALDEHYDE_DEHYDR_CYS"/>
    <property type="match status" value="1"/>
</dbReference>
<dbReference type="GO" id="GO:0016620">
    <property type="term" value="F:oxidoreductase activity, acting on the aldehyde or oxo group of donors, NAD or NADP as acceptor"/>
    <property type="evidence" value="ECO:0007669"/>
    <property type="project" value="InterPro"/>
</dbReference>
<evidence type="ECO:0000256" key="1">
    <source>
        <dbReference type="ARBA" id="ARBA00009986"/>
    </source>
</evidence>
<dbReference type="Pfam" id="PF00171">
    <property type="entry name" value="Aldedh"/>
    <property type="match status" value="1"/>
</dbReference>
<dbReference type="Gene3D" id="3.40.309.10">
    <property type="entry name" value="Aldehyde Dehydrogenase, Chain A, domain 2"/>
    <property type="match status" value="1"/>
</dbReference>
<evidence type="ECO:0000256" key="3">
    <source>
        <dbReference type="PROSITE-ProRule" id="PRU10007"/>
    </source>
</evidence>
<evidence type="ECO:0000256" key="2">
    <source>
        <dbReference type="ARBA" id="ARBA00023002"/>
    </source>
</evidence>